<feature type="active site" description="Charge relay system" evidence="15">
    <location>
        <position position="503"/>
    </location>
</feature>
<evidence type="ECO:0000256" key="16">
    <source>
        <dbReference type="SAM" id="MobiDB-lite"/>
    </source>
</evidence>
<evidence type="ECO:0000256" key="8">
    <source>
        <dbReference type="ARBA" id="ARBA00022729"/>
    </source>
</evidence>
<comment type="subcellular location">
    <subcellularLocation>
        <location evidence="3">Secreted</location>
        <location evidence="3">Extracellular space</location>
    </subcellularLocation>
</comment>
<evidence type="ECO:0000256" key="11">
    <source>
        <dbReference type="ARBA" id="ARBA00022837"/>
    </source>
</evidence>
<feature type="chain" id="PRO_5025625459" description="tripeptidyl-peptidase II" evidence="17">
    <location>
        <begin position="18"/>
        <end position="619"/>
    </location>
</feature>
<dbReference type="GO" id="GO:0006508">
    <property type="term" value="P:proteolysis"/>
    <property type="evidence" value="ECO:0007669"/>
    <property type="project" value="UniProtKB-KW"/>
</dbReference>
<evidence type="ECO:0000256" key="6">
    <source>
        <dbReference type="ARBA" id="ARBA00022670"/>
    </source>
</evidence>
<evidence type="ECO:0000256" key="3">
    <source>
        <dbReference type="ARBA" id="ARBA00004239"/>
    </source>
</evidence>
<comment type="function">
    <text evidence="2">Secreted tripeptidyl-peptidase which degrades proteins at acidic pHs and is involved in virulence.</text>
</comment>
<dbReference type="GO" id="GO:0004252">
    <property type="term" value="F:serine-type endopeptidase activity"/>
    <property type="evidence" value="ECO:0007669"/>
    <property type="project" value="UniProtKB-UniRule"/>
</dbReference>
<evidence type="ECO:0000256" key="14">
    <source>
        <dbReference type="ARBA" id="ARBA00023180"/>
    </source>
</evidence>
<dbReference type="FunFam" id="3.40.50.200:FF:000015">
    <property type="entry name" value="Tripeptidyl peptidase A"/>
    <property type="match status" value="1"/>
</dbReference>
<feature type="binding site" evidence="15">
    <location>
        <position position="546"/>
    </location>
    <ligand>
        <name>Ca(2+)</name>
        <dbReference type="ChEBI" id="CHEBI:29108"/>
    </ligand>
</feature>
<keyword evidence="11 15" id="KW-0106">Calcium</keyword>
<dbReference type="InterPro" id="IPR036852">
    <property type="entry name" value="Peptidase_S8/S53_dom_sf"/>
</dbReference>
<dbReference type="EC" id="3.4.14.10" evidence="4"/>
<evidence type="ECO:0000313" key="19">
    <source>
        <dbReference type="EMBL" id="KAF2674710.1"/>
    </source>
</evidence>
<dbReference type="InterPro" id="IPR015366">
    <property type="entry name" value="S53_propep"/>
</dbReference>
<feature type="region of interest" description="Disordered" evidence="16">
    <location>
        <begin position="596"/>
        <end position="619"/>
    </location>
</feature>
<dbReference type="SUPFAM" id="SSF54897">
    <property type="entry name" value="Protease propeptides/inhibitors"/>
    <property type="match status" value="1"/>
</dbReference>
<evidence type="ECO:0000259" key="18">
    <source>
        <dbReference type="PROSITE" id="PS51695"/>
    </source>
</evidence>
<dbReference type="CDD" id="cd11377">
    <property type="entry name" value="Pro-peptidase_S53"/>
    <property type="match status" value="1"/>
</dbReference>
<dbReference type="Proteomes" id="UP000799302">
    <property type="component" value="Unassembled WGS sequence"/>
</dbReference>
<evidence type="ECO:0000256" key="15">
    <source>
        <dbReference type="PROSITE-ProRule" id="PRU01032"/>
    </source>
</evidence>
<keyword evidence="8 17" id="KW-0732">Signal</keyword>
<reference evidence="19" key="1">
    <citation type="journal article" date="2020" name="Stud. Mycol.">
        <title>101 Dothideomycetes genomes: a test case for predicting lifestyles and emergence of pathogens.</title>
        <authorList>
            <person name="Haridas S."/>
            <person name="Albert R."/>
            <person name="Binder M."/>
            <person name="Bloem J."/>
            <person name="Labutti K."/>
            <person name="Salamov A."/>
            <person name="Andreopoulos B."/>
            <person name="Baker S."/>
            <person name="Barry K."/>
            <person name="Bills G."/>
            <person name="Bluhm B."/>
            <person name="Cannon C."/>
            <person name="Castanera R."/>
            <person name="Culley D."/>
            <person name="Daum C."/>
            <person name="Ezra D."/>
            <person name="Gonzalez J."/>
            <person name="Henrissat B."/>
            <person name="Kuo A."/>
            <person name="Liang C."/>
            <person name="Lipzen A."/>
            <person name="Lutzoni F."/>
            <person name="Magnuson J."/>
            <person name="Mondo S."/>
            <person name="Nolan M."/>
            <person name="Ohm R."/>
            <person name="Pangilinan J."/>
            <person name="Park H.-J."/>
            <person name="Ramirez L."/>
            <person name="Alfaro M."/>
            <person name="Sun H."/>
            <person name="Tritt A."/>
            <person name="Yoshinaga Y."/>
            <person name="Zwiers L.-H."/>
            <person name="Turgeon B."/>
            <person name="Goodwin S."/>
            <person name="Spatafora J."/>
            <person name="Crous P."/>
            <person name="Grigoriev I."/>
        </authorList>
    </citation>
    <scope>NUCLEOTIDE SEQUENCE</scope>
    <source>
        <strain evidence="19">CBS 115976</strain>
    </source>
</reference>
<dbReference type="InterPro" id="IPR000209">
    <property type="entry name" value="Peptidase_S8/S53_dom"/>
</dbReference>
<keyword evidence="5" id="KW-0964">Secreted</keyword>
<keyword evidence="13" id="KW-0865">Zymogen</keyword>
<dbReference type="EMBL" id="MU004230">
    <property type="protein sequence ID" value="KAF2674710.1"/>
    <property type="molecule type" value="Genomic_DNA"/>
</dbReference>
<accession>A0A6A6USH1</accession>
<dbReference type="OrthoDB" id="409122at2759"/>
<keyword evidence="7 15" id="KW-0479">Metal-binding</keyword>
<keyword evidence="12" id="KW-0843">Virulence</keyword>
<dbReference type="Gene3D" id="3.40.50.200">
    <property type="entry name" value="Peptidase S8/S53 domain"/>
    <property type="match status" value="1"/>
</dbReference>
<evidence type="ECO:0000256" key="4">
    <source>
        <dbReference type="ARBA" id="ARBA00012462"/>
    </source>
</evidence>
<evidence type="ECO:0000256" key="7">
    <source>
        <dbReference type="ARBA" id="ARBA00022723"/>
    </source>
</evidence>
<dbReference type="Pfam" id="PF00082">
    <property type="entry name" value="Peptidase_S8"/>
    <property type="match status" value="1"/>
</dbReference>
<evidence type="ECO:0000256" key="9">
    <source>
        <dbReference type="ARBA" id="ARBA00022801"/>
    </source>
</evidence>
<dbReference type="GO" id="GO:0008240">
    <property type="term" value="F:tripeptidyl-peptidase activity"/>
    <property type="evidence" value="ECO:0007669"/>
    <property type="project" value="UniProtKB-EC"/>
</dbReference>
<dbReference type="PANTHER" id="PTHR14218">
    <property type="entry name" value="PROTEASE S8 TRIPEPTIDYL PEPTIDASE I CLN2"/>
    <property type="match status" value="1"/>
</dbReference>
<dbReference type="PANTHER" id="PTHR14218:SF15">
    <property type="entry name" value="TRIPEPTIDYL-PEPTIDASE 1"/>
    <property type="match status" value="1"/>
</dbReference>
<dbReference type="Pfam" id="PF09286">
    <property type="entry name" value="Pro-kuma_activ"/>
    <property type="match status" value="1"/>
</dbReference>
<dbReference type="PROSITE" id="PS51695">
    <property type="entry name" value="SEDOLISIN"/>
    <property type="match status" value="1"/>
</dbReference>
<dbReference type="InterPro" id="IPR050819">
    <property type="entry name" value="Tripeptidyl-peptidase_I"/>
</dbReference>
<feature type="signal peptide" evidence="17">
    <location>
        <begin position="1"/>
        <end position="17"/>
    </location>
</feature>
<dbReference type="AlphaFoldDB" id="A0A6A6USH1"/>
<evidence type="ECO:0000256" key="13">
    <source>
        <dbReference type="ARBA" id="ARBA00023145"/>
    </source>
</evidence>
<evidence type="ECO:0000256" key="1">
    <source>
        <dbReference type="ARBA" id="ARBA00001910"/>
    </source>
</evidence>
<dbReference type="CDD" id="cd04056">
    <property type="entry name" value="Peptidases_S53"/>
    <property type="match status" value="1"/>
</dbReference>
<feature type="domain" description="Peptidase S53" evidence="18">
    <location>
        <begin position="207"/>
        <end position="595"/>
    </location>
</feature>
<evidence type="ECO:0000256" key="12">
    <source>
        <dbReference type="ARBA" id="ARBA00023026"/>
    </source>
</evidence>
<protein>
    <recommendedName>
        <fullName evidence="4">tripeptidyl-peptidase II</fullName>
        <ecNumber evidence="4">3.4.14.10</ecNumber>
    </recommendedName>
</protein>
<feature type="binding site" evidence="15">
    <location>
        <position position="575"/>
    </location>
    <ligand>
        <name>Ca(2+)</name>
        <dbReference type="ChEBI" id="CHEBI:29108"/>
    </ligand>
</feature>
<dbReference type="GO" id="GO:0046872">
    <property type="term" value="F:metal ion binding"/>
    <property type="evidence" value="ECO:0007669"/>
    <property type="project" value="UniProtKB-UniRule"/>
</dbReference>
<dbReference type="PROSITE" id="PS00138">
    <property type="entry name" value="SUBTILASE_SER"/>
    <property type="match status" value="1"/>
</dbReference>
<keyword evidence="14" id="KW-0325">Glycoprotein</keyword>
<sequence>MLLQGVTIGLLTLLAQASPASLGEFATFGEIHSVPEGWTEVGAPAASAPINFRVALNEEDPTALERTLREVSSPDSPKYGQHLKREELQDIVKPSEASKRSVQQWLKRSGVKNIEARDNMIHFTATAEQANAMMNTKFRMYRRDGQTANSIRTTKVALPRSVLEHVKMIHPTTYFSTIQMEKSTIATSRIMSNIPDVDLADETCARTVTPTCLRRIYNIPSIEIKDPSKTGILGVAGFLNQLARLSDFATFAPDFAPWATSAKFDVISIEGGSKSRVKGIVDQQSSASSEEANLDVQYSIPISYPVTNKFYSTGGKGFLVPDADQPTEANNDNEPYLDFFQYIANATELPHTITVSYGENEQSVPKDYASTVCDLIGQLGTRGTTVIFASGDSGPGSSCKTNDGKNTTRFLPSFPAACPYVTAVGGTTGAPERAVGLSSGGFSDRWKRPWYQEKQVTSYLAANGQKWSGLYNAEGRGFPDIAAQATGYVVIDKGSRHSIGGTSASAPVIAGIVALLNAKRLQDGQPTLGFLNPWIYQYGDQTLNDIKIGASSGCSKNIFSPLVPGASWAAVAGWDPVTGMGTPNVGKMLEFLPKNATTAPPTYTPPPPPESYGQFKAGS</sequence>
<feature type="binding site" evidence="15">
    <location>
        <position position="573"/>
    </location>
    <ligand>
        <name>Ca(2+)</name>
        <dbReference type="ChEBI" id="CHEBI:29108"/>
    </ligand>
</feature>
<name>A0A6A6USH1_9PEZI</name>
<evidence type="ECO:0000256" key="17">
    <source>
        <dbReference type="SAM" id="SignalP"/>
    </source>
</evidence>
<organism evidence="19 20">
    <name type="scientific">Microthyrium microscopicum</name>
    <dbReference type="NCBI Taxonomy" id="703497"/>
    <lineage>
        <taxon>Eukaryota</taxon>
        <taxon>Fungi</taxon>
        <taxon>Dikarya</taxon>
        <taxon>Ascomycota</taxon>
        <taxon>Pezizomycotina</taxon>
        <taxon>Dothideomycetes</taxon>
        <taxon>Dothideomycetes incertae sedis</taxon>
        <taxon>Microthyriales</taxon>
        <taxon>Microthyriaceae</taxon>
        <taxon>Microthyrium</taxon>
    </lineage>
</organism>
<dbReference type="InterPro" id="IPR030400">
    <property type="entry name" value="Sedolisin_dom"/>
</dbReference>
<dbReference type="SMART" id="SM00944">
    <property type="entry name" value="Pro-kuma_activ"/>
    <property type="match status" value="1"/>
</dbReference>
<gene>
    <name evidence="19" type="ORF">BT63DRAFT_408870</name>
</gene>
<proteinExistence type="predicted"/>
<evidence type="ECO:0000256" key="2">
    <source>
        <dbReference type="ARBA" id="ARBA00002451"/>
    </source>
</evidence>
<keyword evidence="6 15" id="KW-0645">Protease</keyword>
<dbReference type="GO" id="GO:0005576">
    <property type="term" value="C:extracellular region"/>
    <property type="evidence" value="ECO:0007669"/>
    <property type="project" value="UniProtKB-SubCell"/>
</dbReference>
<feature type="active site" description="Charge relay system" evidence="15">
    <location>
        <position position="295"/>
    </location>
</feature>
<comment type="catalytic activity">
    <reaction evidence="1">
        <text>Release of an N-terminal tripeptide from a polypeptide.</text>
        <dbReference type="EC" id="3.4.14.10"/>
    </reaction>
</comment>
<keyword evidence="10 15" id="KW-0720">Serine protease</keyword>
<dbReference type="InterPro" id="IPR023828">
    <property type="entry name" value="Peptidase_S8_Ser-AS"/>
</dbReference>
<evidence type="ECO:0000313" key="20">
    <source>
        <dbReference type="Proteomes" id="UP000799302"/>
    </source>
</evidence>
<feature type="active site" description="Charge relay system" evidence="15">
    <location>
        <position position="291"/>
    </location>
</feature>
<evidence type="ECO:0000256" key="10">
    <source>
        <dbReference type="ARBA" id="ARBA00022825"/>
    </source>
</evidence>
<dbReference type="SUPFAM" id="SSF52743">
    <property type="entry name" value="Subtilisin-like"/>
    <property type="match status" value="1"/>
</dbReference>
<evidence type="ECO:0000256" key="5">
    <source>
        <dbReference type="ARBA" id="ARBA00022525"/>
    </source>
</evidence>
<keyword evidence="20" id="KW-1185">Reference proteome</keyword>
<feature type="binding site" evidence="15">
    <location>
        <position position="545"/>
    </location>
    <ligand>
        <name>Ca(2+)</name>
        <dbReference type="ChEBI" id="CHEBI:29108"/>
    </ligand>
</feature>
<keyword evidence="9 15" id="KW-0378">Hydrolase</keyword>
<comment type="cofactor">
    <cofactor evidence="15">
        <name>Ca(2+)</name>
        <dbReference type="ChEBI" id="CHEBI:29108"/>
    </cofactor>
    <text evidence="15">Binds 1 Ca(2+) ion per subunit.</text>
</comment>